<evidence type="ECO:0000313" key="1">
    <source>
        <dbReference type="EMBL" id="RKT51093.1"/>
    </source>
</evidence>
<keyword evidence="2" id="KW-1185">Reference proteome</keyword>
<dbReference type="Proteomes" id="UP000270626">
    <property type="component" value="Unassembled WGS sequence"/>
</dbReference>
<gene>
    <name evidence="1" type="ORF">DFR40_2305</name>
</gene>
<accession>A0A495VRL5</accession>
<organism evidence="1 2">
    <name type="scientific">Azonexus fungiphilus</name>
    <dbReference type="NCBI Taxonomy" id="146940"/>
    <lineage>
        <taxon>Bacteria</taxon>
        <taxon>Pseudomonadati</taxon>
        <taxon>Pseudomonadota</taxon>
        <taxon>Betaproteobacteria</taxon>
        <taxon>Rhodocyclales</taxon>
        <taxon>Azonexaceae</taxon>
        <taxon>Azonexus</taxon>
    </lineage>
</organism>
<comment type="caution">
    <text evidence="1">The sequence shown here is derived from an EMBL/GenBank/DDBJ whole genome shotgun (WGS) entry which is preliminary data.</text>
</comment>
<evidence type="ECO:0000313" key="2">
    <source>
        <dbReference type="Proteomes" id="UP000270626"/>
    </source>
</evidence>
<dbReference type="EMBL" id="RBXP01000016">
    <property type="protein sequence ID" value="RKT51093.1"/>
    <property type="molecule type" value="Genomic_DNA"/>
</dbReference>
<reference evidence="1 2" key="1">
    <citation type="submission" date="2018-10" db="EMBL/GenBank/DDBJ databases">
        <title>Genomic Encyclopedia of Type Strains, Phase IV (KMG-IV): sequencing the most valuable type-strain genomes for metagenomic binning, comparative biology and taxonomic classification.</title>
        <authorList>
            <person name="Goeker M."/>
        </authorList>
    </citation>
    <scope>NUCLEOTIDE SEQUENCE [LARGE SCALE GENOMIC DNA]</scope>
    <source>
        <strain evidence="1 2">DSM 23841</strain>
    </source>
</reference>
<dbReference type="OrthoDB" id="3288815at2"/>
<dbReference type="AlphaFoldDB" id="A0A495VRL5"/>
<name>A0A495VRL5_9RHOO</name>
<dbReference type="RefSeq" id="WP_121458627.1">
    <property type="nucleotide sequence ID" value="NZ_JAANMQ010000003.1"/>
</dbReference>
<proteinExistence type="predicted"/>
<sequence length="189" mass="20682">MTDKILPPRGSTAHAPDLNWSQVRETVLMLELAAVQIEHAMKDSNASVDVLTQSFTAMAGSMQEIVGKVTALPEDGPAGAARSELLGAAGNVSGMMHQAIIAFQFYDKLVQRLAHVGLSLGELSDLVAEPARLYNPGEWVGLQQRIKAKYSTREEIAMFDAVMQGIPVQEAVERFMAEMKEKHDDIELF</sequence>
<protein>
    <submittedName>
        <fullName evidence="1">Uncharacterized protein</fullName>
    </submittedName>
</protein>